<sequence length="69" mass="7770">MASTFAEKKVQLVYDNLNDEKKRKQAFTNLTEEASDENIIAFAKIIGSLATDEEPLNSLFVIESTHHTL</sequence>
<dbReference type="Pfam" id="PF07872">
    <property type="entry name" value="DUF1659"/>
    <property type="match status" value="1"/>
</dbReference>
<dbReference type="Proteomes" id="UP000188246">
    <property type="component" value="Chromosome"/>
</dbReference>
<dbReference type="STRING" id="633807.BW732_01810"/>
<keyword evidence="3" id="KW-1185">Reference proteome</keyword>
<feature type="domain" description="DUF1659" evidence="1">
    <location>
        <begin position="3"/>
        <end position="64"/>
    </location>
</feature>
<dbReference type="EMBL" id="CP019609">
    <property type="protein sequence ID" value="AQP53084.1"/>
    <property type="molecule type" value="Genomic_DNA"/>
</dbReference>
<name>A0A1Q2D3V7_9ENTE</name>
<dbReference type="InterPro" id="IPR012454">
    <property type="entry name" value="DUF1659"/>
</dbReference>
<dbReference type="OrthoDB" id="2200279at2"/>
<organism evidence="2 3">
    <name type="scientific">Vagococcus penaei</name>
    <dbReference type="NCBI Taxonomy" id="633807"/>
    <lineage>
        <taxon>Bacteria</taxon>
        <taxon>Bacillati</taxon>
        <taxon>Bacillota</taxon>
        <taxon>Bacilli</taxon>
        <taxon>Lactobacillales</taxon>
        <taxon>Enterococcaceae</taxon>
        <taxon>Vagococcus</taxon>
    </lineage>
</organism>
<dbReference type="RefSeq" id="WP_077275181.1">
    <property type="nucleotide sequence ID" value="NZ_CP019609.1"/>
</dbReference>
<dbReference type="AlphaFoldDB" id="A0A1Q2D3V7"/>
<gene>
    <name evidence="2" type="ORF">BW732_01810</name>
</gene>
<evidence type="ECO:0000259" key="1">
    <source>
        <dbReference type="Pfam" id="PF07872"/>
    </source>
</evidence>
<dbReference type="KEGG" id="vpi:BW732_01810"/>
<protein>
    <recommendedName>
        <fullName evidence="1">DUF1659 domain-containing protein</fullName>
    </recommendedName>
</protein>
<reference evidence="2 3" key="1">
    <citation type="journal article" date="2010" name="Int. J. Syst. Evol. Microbiol.">
        <title>Vagococcus penaei sp. nov., isolated from spoilage microbiota of cooked shrimp (Penaeus vannamei).</title>
        <authorList>
            <person name="Jaffres E."/>
            <person name="Prevost H."/>
            <person name="Rossero A."/>
            <person name="Joffraud J.J."/>
            <person name="Dousset X."/>
        </authorList>
    </citation>
    <scope>NUCLEOTIDE SEQUENCE [LARGE SCALE GENOMIC DNA]</scope>
    <source>
        <strain evidence="2 3">CD276</strain>
    </source>
</reference>
<evidence type="ECO:0000313" key="3">
    <source>
        <dbReference type="Proteomes" id="UP000188246"/>
    </source>
</evidence>
<evidence type="ECO:0000313" key="2">
    <source>
        <dbReference type="EMBL" id="AQP53084.1"/>
    </source>
</evidence>
<accession>A0A1Q2D3V7</accession>
<proteinExistence type="predicted"/>